<dbReference type="GO" id="GO:0006952">
    <property type="term" value="P:defense response"/>
    <property type="evidence" value="ECO:0007669"/>
    <property type="project" value="UniProtKB-KW"/>
</dbReference>
<keyword evidence="7" id="KW-1185">Reference proteome</keyword>
<feature type="transmembrane region" description="Helical" evidence="3">
    <location>
        <begin position="683"/>
        <end position="710"/>
    </location>
</feature>
<dbReference type="Pfam" id="PF00931">
    <property type="entry name" value="NB-ARC"/>
    <property type="match status" value="1"/>
</dbReference>
<dbReference type="Gene3D" id="3.40.50.1820">
    <property type="entry name" value="alpha/beta hydrolase"/>
    <property type="match status" value="1"/>
</dbReference>
<sequence>MPSAESLLLAGEGSSSANSGRPKGIRKINDVVYLLSEPEGRKPDIEIVFIHGLQFIDHSDAFWKTWTAASKDQDGKEVCWPMAWLAEDFPGARILSVSYDSSAIKTPETGRIDLFLAGETLLQSMVDLNADVGQRGCPIVFVCHSLGGLVAKQIVLIAHTKFSKERKYVDFLNNIGGFHFYATPHSGSILASYVPMWRNKGQMMKSLEVINDDLGRLNTDFDRIASAKEWKFAVVAETHETRLNGSTAKLVEETSARYKDKVLSVQADHFGVCKPESQVSSSYLYLRNFLADVVQQNVLRNSNVWGLPSLLVGMEDRSAEVLSKLKVHSRVGLFGMGGIGKTTLSKHLYNEESKHFDKCCFLEDVKSCDIKVSQKKLIRGLCGDWDKTKPMNLQLKRAKEYIMTKKVLLVVDDVGSEENLKALLVDAFQDGHIGSKIIVTTRRQDILIGCMGPEGIINYDVLKKDQALQLFSHYAFGGLGIEERKQLDGVSREIAKACSGLPLSIEVIGQYLKKFNEPQFAHQRMDLWEGALQKLRNAESLTGSCEDKLWATLKISYDELEEHLQSMFVDFACILGESLSFYGGQGESKFMELKDRFGRIWDDCMGIHNLISRSLIKWNPKEGTFEMHDQLCYLGQSIGNTNRIRCRGALCRDDLQNLESWYEGWDQLIGYSLNYIDYKIEHFYYITVYTVGAILLSIFVIGSLWVYYYLWWCIGPVWILHYLRILYYLRWYILGFTGLVYSCKSLDIFSYFEDSCNTWEESEGLKLMQQNKGSETLKGLLFLKVPRKQFSRIQKRWENRSREKKCIESLRLLNLLGSHVRVVEYFLSFHLSELTWLCLSDTRITHRSIQLLGNSFSRLRVLEMAMCEKLEQIPECIGHLSDLRELELTSCSFLRSLPKSIGHLKRLQVLYLRWCIRLERLPLSLGQLSQLKHLHLDGCAKLVELPSTIGDLSQLWTLSLCECTVLKRLPESLGQLSQLKHLHLNQCKSLVELPSTICDLFQLWTLNLRECTALERLPESFEKLRCLQLLDTSRCSNLQWGADHLNSILHRLVDGGCRVTRCGQFKDCRRCTWLNPCPGLLPFPVPALL</sequence>
<evidence type="ECO:0000256" key="2">
    <source>
        <dbReference type="SAM" id="MobiDB-lite"/>
    </source>
</evidence>
<dbReference type="Gene3D" id="3.40.50.300">
    <property type="entry name" value="P-loop containing nucleotide triphosphate hydrolases"/>
    <property type="match status" value="1"/>
</dbReference>
<dbReference type="SUPFAM" id="SSF53474">
    <property type="entry name" value="alpha/beta-Hydrolases"/>
    <property type="match status" value="1"/>
</dbReference>
<keyword evidence="3" id="KW-0472">Membrane</keyword>
<dbReference type="InterPro" id="IPR002182">
    <property type="entry name" value="NB-ARC"/>
</dbReference>
<dbReference type="GO" id="GO:0051707">
    <property type="term" value="P:response to other organism"/>
    <property type="evidence" value="ECO:0007669"/>
    <property type="project" value="UniProtKB-ARBA"/>
</dbReference>
<dbReference type="SUPFAM" id="SSF52540">
    <property type="entry name" value="P-loop containing nucleoside triphosphate hydrolases"/>
    <property type="match status" value="1"/>
</dbReference>
<evidence type="ECO:0000259" key="4">
    <source>
        <dbReference type="Pfam" id="PF00931"/>
    </source>
</evidence>
<dbReference type="Pfam" id="PF23598">
    <property type="entry name" value="LRR_14"/>
    <property type="match status" value="1"/>
</dbReference>
<feature type="compositionally biased region" description="Low complexity" evidence="2">
    <location>
        <begin position="1"/>
        <end position="20"/>
    </location>
</feature>
<protein>
    <recommendedName>
        <fullName evidence="8">NB-ARC domain-containing protein</fullName>
    </recommendedName>
</protein>
<dbReference type="InterPro" id="IPR029058">
    <property type="entry name" value="AB_hydrolase_fold"/>
</dbReference>
<dbReference type="EMBL" id="CM026427">
    <property type="protein sequence ID" value="KAG0570312.1"/>
    <property type="molecule type" value="Genomic_DNA"/>
</dbReference>
<dbReference type="InterPro" id="IPR032675">
    <property type="entry name" value="LRR_dom_sf"/>
</dbReference>
<dbReference type="Proteomes" id="UP000822688">
    <property type="component" value="Chromosome 6"/>
</dbReference>
<dbReference type="Gene3D" id="3.80.10.10">
    <property type="entry name" value="Ribonuclease Inhibitor"/>
    <property type="match status" value="2"/>
</dbReference>
<keyword evidence="3" id="KW-0812">Transmembrane</keyword>
<dbReference type="GO" id="GO:0043531">
    <property type="term" value="F:ADP binding"/>
    <property type="evidence" value="ECO:0007669"/>
    <property type="project" value="InterPro"/>
</dbReference>
<proteinExistence type="predicted"/>
<dbReference type="InterPro" id="IPR044974">
    <property type="entry name" value="Disease_R_plants"/>
</dbReference>
<dbReference type="InterPro" id="IPR042197">
    <property type="entry name" value="Apaf_helical"/>
</dbReference>
<evidence type="ECO:0000313" key="6">
    <source>
        <dbReference type="EMBL" id="KAG0570312.1"/>
    </source>
</evidence>
<feature type="domain" description="Disease resistance R13L4/SHOC-2-like LRR" evidence="5">
    <location>
        <begin position="854"/>
        <end position="985"/>
    </location>
</feature>
<evidence type="ECO:0000313" key="7">
    <source>
        <dbReference type="Proteomes" id="UP000822688"/>
    </source>
</evidence>
<feature type="transmembrane region" description="Helical" evidence="3">
    <location>
        <begin position="722"/>
        <end position="741"/>
    </location>
</feature>
<evidence type="ECO:0000256" key="1">
    <source>
        <dbReference type="ARBA" id="ARBA00022737"/>
    </source>
</evidence>
<organism evidence="6 7">
    <name type="scientific">Ceratodon purpureus</name>
    <name type="common">Fire moss</name>
    <name type="synonym">Dicranum purpureum</name>
    <dbReference type="NCBI Taxonomy" id="3225"/>
    <lineage>
        <taxon>Eukaryota</taxon>
        <taxon>Viridiplantae</taxon>
        <taxon>Streptophyta</taxon>
        <taxon>Embryophyta</taxon>
        <taxon>Bryophyta</taxon>
        <taxon>Bryophytina</taxon>
        <taxon>Bryopsida</taxon>
        <taxon>Dicranidae</taxon>
        <taxon>Pseudoditrichales</taxon>
        <taxon>Ditrichaceae</taxon>
        <taxon>Ceratodon</taxon>
    </lineage>
</organism>
<gene>
    <name evidence="6" type="ORF">KC19_6G153100</name>
</gene>
<reference evidence="6 7" key="1">
    <citation type="submission" date="2020-06" db="EMBL/GenBank/DDBJ databases">
        <title>WGS assembly of Ceratodon purpureus strain R40.</title>
        <authorList>
            <person name="Carey S.B."/>
            <person name="Jenkins J."/>
            <person name="Shu S."/>
            <person name="Lovell J.T."/>
            <person name="Sreedasyam A."/>
            <person name="Maumus F."/>
            <person name="Tiley G.P."/>
            <person name="Fernandez-Pozo N."/>
            <person name="Barry K."/>
            <person name="Chen C."/>
            <person name="Wang M."/>
            <person name="Lipzen A."/>
            <person name="Daum C."/>
            <person name="Saski C.A."/>
            <person name="Payton A.C."/>
            <person name="Mcbreen J.C."/>
            <person name="Conrad R.E."/>
            <person name="Kollar L.M."/>
            <person name="Olsson S."/>
            <person name="Huttunen S."/>
            <person name="Landis J.B."/>
            <person name="Wickett N.J."/>
            <person name="Johnson M.G."/>
            <person name="Rensing S.A."/>
            <person name="Grimwood J."/>
            <person name="Schmutz J."/>
            <person name="Mcdaniel S.F."/>
        </authorList>
    </citation>
    <scope>NUCLEOTIDE SEQUENCE [LARGE SCALE GENOMIC DNA]</scope>
    <source>
        <strain evidence="6 7">R40</strain>
    </source>
</reference>
<dbReference type="AlphaFoldDB" id="A0A8T0HIY2"/>
<evidence type="ECO:0000256" key="3">
    <source>
        <dbReference type="SAM" id="Phobius"/>
    </source>
</evidence>
<accession>A0A8T0HIY2</accession>
<dbReference type="InterPro" id="IPR027417">
    <property type="entry name" value="P-loop_NTPase"/>
</dbReference>
<name>A0A8T0HIY2_CERPU</name>
<dbReference type="PRINTS" id="PR00364">
    <property type="entry name" value="DISEASERSIST"/>
</dbReference>
<dbReference type="SUPFAM" id="SSF52047">
    <property type="entry name" value="RNI-like"/>
    <property type="match status" value="1"/>
</dbReference>
<feature type="region of interest" description="Disordered" evidence="2">
    <location>
        <begin position="1"/>
        <end position="21"/>
    </location>
</feature>
<dbReference type="PANTHER" id="PTHR11017">
    <property type="entry name" value="LEUCINE-RICH REPEAT-CONTAINING PROTEIN"/>
    <property type="match status" value="1"/>
</dbReference>
<dbReference type="InterPro" id="IPR055414">
    <property type="entry name" value="LRR_R13L4/SHOC2-like"/>
</dbReference>
<evidence type="ECO:0008006" key="8">
    <source>
        <dbReference type="Google" id="ProtNLM"/>
    </source>
</evidence>
<evidence type="ECO:0000259" key="5">
    <source>
        <dbReference type="Pfam" id="PF23598"/>
    </source>
</evidence>
<comment type="caution">
    <text evidence="6">The sequence shown here is derived from an EMBL/GenBank/DDBJ whole genome shotgun (WGS) entry which is preliminary data.</text>
</comment>
<keyword evidence="3" id="KW-1133">Transmembrane helix</keyword>
<keyword evidence="1" id="KW-0677">Repeat</keyword>
<dbReference type="Gene3D" id="1.10.8.430">
    <property type="entry name" value="Helical domain of apoptotic protease-activating factors"/>
    <property type="match status" value="1"/>
</dbReference>
<feature type="domain" description="NB-ARC" evidence="4">
    <location>
        <begin position="319"/>
        <end position="476"/>
    </location>
</feature>